<dbReference type="AlphaFoldDB" id="A0A518BKX1"/>
<keyword evidence="4" id="KW-0378">Hydrolase</keyword>
<dbReference type="Pfam" id="PF02861">
    <property type="entry name" value="Clp_N"/>
    <property type="match status" value="2"/>
</dbReference>
<dbReference type="GO" id="GO:0008233">
    <property type="term" value="F:peptidase activity"/>
    <property type="evidence" value="ECO:0007669"/>
    <property type="project" value="UniProtKB-KW"/>
</dbReference>
<proteinExistence type="predicted"/>
<reference evidence="4 5" key="1">
    <citation type="submission" date="2019-02" db="EMBL/GenBank/DDBJ databases">
        <title>Deep-cultivation of Planctomycetes and their phenomic and genomic characterization uncovers novel biology.</title>
        <authorList>
            <person name="Wiegand S."/>
            <person name="Jogler M."/>
            <person name="Boedeker C."/>
            <person name="Pinto D."/>
            <person name="Vollmers J."/>
            <person name="Rivas-Marin E."/>
            <person name="Kohn T."/>
            <person name="Peeters S.H."/>
            <person name="Heuer A."/>
            <person name="Rast P."/>
            <person name="Oberbeckmann S."/>
            <person name="Bunk B."/>
            <person name="Jeske O."/>
            <person name="Meyerdierks A."/>
            <person name="Storesund J.E."/>
            <person name="Kallscheuer N."/>
            <person name="Luecker S."/>
            <person name="Lage O.M."/>
            <person name="Pohl T."/>
            <person name="Merkel B.J."/>
            <person name="Hornburger P."/>
            <person name="Mueller R.-W."/>
            <person name="Bruemmer F."/>
            <person name="Labrenz M."/>
            <person name="Spormann A.M."/>
            <person name="Op den Camp H."/>
            <person name="Overmann J."/>
            <person name="Amann R."/>
            <person name="Jetten M.S.M."/>
            <person name="Mascher T."/>
            <person name="Medema M.H."/>
            <person name="Devos D.P."/>
            <person name="Kaster A.-K."/>
            <person name="Ovreas L."/>
            <person name="Rohde M."/>
            <person name="Galperin M.Y."/>
            <person name="Jogler C."/>
        </authorList>
    </citation>
    <scope>NUCLEOTIDE SEQUENCE [LARGE SCALE GENOMIC DNA]</scope>
    <source>
        <strain evidence="4 5">Pla133</strain>
    </source>
</reference>
<organism evidence="4 5">
    <name type="scientific">Engelhardtia mirabilis</name>
    <dbReference type="NCBI Taxonomy" id="2528011"/>
    <lineage>
        <taxon>Bacteria</taxon>
        <taxon>Pseudomonadati</taxon>
        <taxon>Planctomycetota</taxon>
        <taxon>Planctomycetia</taxon>
        <taxon>Planctomycetia incertae sedis</taxon>
        <taxon>Engelhardtia</taxon>
    </lineage>
</organism>
<sequence>MSEPQPQPQQRSIFDLFDDEARQAVQVARDEVARTKRNAIGPEHLTTALLKLDGAQARKLVDSVSIDAEAWVAAIDELAGVGTVEEPPQQLPFTPRGQQTMQVLVQIATSMAHDSLGSAHLLLANLQDPEGLASKGLERVSGDREALGKAIIDHLQTLPQNEQMKAQAEAMRKAQAAQQAGGAQPAARAGAPMGGGSLSPAAQRVLQAAGQQAQELRHTQIGTVHLLLALVTDPDRMTHNIFVKLGLRPEDVRSELLGQLRAESAGNVAAQAAAEPSEAESSDAGQPAQA</sequence>
<keyword evidence="1" id="KW-0677">Repeat</keyword>
<dbReference type="Proteomes" id="UP000316921">
    <property type="component" value="Chromosome"/>
</dbReference>
<evidence type="ECO:0000256" key="1">
    <source>
        <dbReference type="PROSITE-ProRule" id="PRU01251"/>
    </source>
</evidence>
<gene>
    <name evidence="4" type="primary">clpC1</name>
    <name evidence="4" type="ORF">Pla133_27070</name>
</gene>
<feature type="region of interest" description="Disordered" evidence="2">
    <location>
        <begin position="265"/>
        <end position="290"/>
    </location>
</feature>
<dbReference type="SUPFAM" id="SSF81923">
    <property type="entry name" value="Double Clp-N motif"/>
    <property type="match status" value="2"/>
</dbReference>
<name>A0A518BKX1_9BACT</name>
<dbReference type="PROSITE" id="PS51903">
    <property type="entry name" value="CLP_R"/>
    <property type="match status" value="1"/>
</dbReference>
<keyword evidence="5" id="KW-1185">Reference proteome</keyword>
<evidence type="ECO:0000256" key="2">
    <source>
        <dbReference type="SAM" id="MobiDB-lite"/>
    </source>
</evidence>
<keyword evidence="4" id="KW-0547">Nucleotide-binding</keyword>
<evidence type="ECO:0000259" key="3">
    <source>
        <dbReference type="PROSITE" id="PS51903"/>
    </source>
</evidence>
<dbReference type="KEGG" id="pbap:Pla133_27070"/>
<protein>
    <submittedName>
        <fullName evidence="4">ATP-dependent Clp protease ATP-binding subunit ClpC1</fullName>
    </submittedName>
</protein>
<dbReference type="InterPro" id="IPR036628">
    <property type="entry name" value="Clp_N_dom_sf"/>
</dbReference>
<accession>A0A518BKX1</accession>
<keyword evidence="4" id="KW-0067">ATP-binding</keyword>
<dbReference type="RefSeq" id="WP_419191493.1">
    <property type="nucleotide sequence ID" value="NZ_CP036287.1"/>
</dbReference>
<dbReference type="InterPro" id="IPR004176">
    <property type="entry name" value="Clp_R_N"/>
</dbReference>
<keyword evidence="4" id="KW-0645">Protease</keyword>
<dbReference type="GO" id="GO:0006508">
    <property type="term" value="P:proteolysis"/>
    <property type="evidence" value="ECO:0007669"/>
    <property type="project" value="UniProtKB-KW"/>
</dbReference>
<dbReference type="EMBL" id="CP036287">
    <property type="protein sequence ID" value="QDU67619.1"/>
    <property type="molecule type" value="Genomic_DNA"/>
</dbReference>
<evidence type="ECO:0000313" key="4">
    <source>
        <dbReference type="EMBL" id="QDU67619.1"/>
    </source>
</evidence>
<feature type="domain" description="Clp R" evidence="3">
    <location>
        <begin position="88"/>
        <end position="263"/>
    </location>
</feature>
<dbReference type="GO" id="GO:0005524">
    <property type="term" value="F:ATP binding"/>
    <property type="evidence" value="ECO:0007669"/>
    <property type="project" value="UniProtKB-KW"/>
</dbReference>
<evidence type="ECO:0000313" key="5">
    <source>
        <dbReference type="Proteomes" id="UP000316921"/>
    </source>
</evidence>
<dbReference type="Gene3D" id="1.10.1780.10">
    <property type="entry name" value="Clp, N-terminal domain"/>
    <property type="match status" value="2"/>
</dbReference>